<feature type="binding site" evidence="8">
    <location>
        <begin position="112"/>
        <end position="113"/>
    </location>
    <ligand>
        <name>beta-D-galactose</name>
        <dbReference type="ChEBI" id="CHEBI:27667"/>
    </ligand>
</feature>
<comment type="pathway">
    <text evidence="1 5">Carbohydrate metabolism; hexose metabolism.</text>
</comment>
<dbReference type="PIRSF" id="PIRSF005096">
    <property type="entry name" value="GALM"/>
    <property type="match status" value="1"/>
</dbReference>
<feature type="active site" description="Proton acceptor" evidence="6">
    <location>
        <position position="376"/>
    </location>
</feature>
<dbReference type="GO" id="GO:0005737">
    <property type="term" value="C:cytoplasm"/>
    <property type="evidence" value="ECO:0007669"/>
    <property type="project" value="TreeGrafter"/>
</dbReference>
<dbReference type="Proteomes" id="UP000238348">
    <property type="component" value="Chromosome"/>
</dbReference>
<accession>A0A2L0EM07</accession>
<reference evidence="9 10" key="1">
    <citation type="submission" date="2015-09" db="EMBL/GenBank/DDBJ databases">
        <title>Sorangium comparison.</title>
        <authorList>
            <person name="Zaburannyi N."/>
            <person name="Bunk B."/>
            <person name="Overmann J."/>
            <person name="Mueller R."/>
        </authorList>
    </citation>
    <scope>NUCLEOTIDE SEQUENCE [LARGE SCALE GENOMIC DNA]</scope>
    <source>
        <strain evidence="9 10">So ce26</strain>
    </source>
</reference>
<dbReference type="RefSeq" id="WP_104978149.1">
    <property type="nucleotide sequence ID" value="NZ_CP012673.1"/>
</dbReference>
<dbReference type="InterPro" id="IPR047215">
    <property type="entry name" value="Galactose_mutarotase-like"/>
</dbReference>
<feature type="binding site" evidence="7">
    <location>
        <position position="307"/>
    </location>
    <ligand>
        <name>beta-D-galactose</name>
        <dbReference type="ChEBI" id="CHEBI:27667"/>
    </ligand>
</feature>
<evidence type="ECO:0000256" key="4">
    <source>
        <dbReference type="ARBA" id="ARBA00023277"/>
    </source>
</evidence>
<evidence type="ECO:0000256" key="5">
    <source>
        <dbReference type="PIRNR" id="PIRNR005096"/>
    </source>
</evidence>
<dbReference type="PANTHER" id="PTHR10091">
    <property type="entry name" value="ALDOSE-1-EPIMERASE"/>
    <property type="match status" value="1"/>
</dbReference>
<dbReference type="PANTHER" id="PTHR10091:SF0">
    <property type="entry name" value="GALACTOSE MUTAROTASE"/>
    <property type="match status" value="1"/>
</dbReference>
<dbReference type="InterPro" id="IPR008183">
    <property type="entry name" value="Aldose_1/G6P_1-epimerase"/>
</dbReference>
<protein>
    <recommendedName>
        <fullName evidence="5">Aldose 1-epimerase</fullName>
        <ecNumber evidence="5">5.1.3.3</ecNumber>
    </recommendedName>
</protein>
<evidence type="ECO:0000256" key="1">
    <source>
        <dbReference type="ARBA" id="ARBA00005028"/>
    </source>
</evidence>
<evidence type="ECO:0000256" key="3">
    <source>
        <dbReference type="ARBA" id="ARBA00023235"/>
    </source>
</evidence>
<dbReference type="InterPro" id="IPR014718">
    <property type="entry name" value="GH-type_carb-bd"/>
</dbReference>
<evidence type="ECO:0000256" key="8">
    <source>
        <dbReference type="PIRSR" id="PIRSR005096-3"/>
    </source>
</evidence>
<dbReference type="SUPFAM" id="SSF74650">
    <property type="entry name" value="Galactose mutarotase-like"/>
    <property type="match status" value="1"/>
</dbReference>
<comment type="catalytic activity">
    <reaction evidence="5">
        <text>alpha-D-glucose = beta-D-glucose</text>
        <dbReference type="Rhea" id="RHEA:10264"/>
        <dbReference type="ChEBI" id="CHEBI:15903"/>
        <dbReference type="ChEBI" id="CHEBI:17925"/>
        <dbReference type="EC" id="5.1.3.3"/>
    </reaction>
</comment>
<dbReference type="AlphaFoldDB" id="A0A2L0EM07"/>
<feature type="active site" description="Proton donor" evidence="6">
    <location>
        <position position="230"/>
    </location>
</feature>
<evidence type="ECO:0000256" key="7">
    <source>
        <dbReference type="PIRSR" id="PIRSR005096-2"/>
    </source>
</evidence>
<dbReference type="EMBL" id="CP012673">
    <property type="protein sequence ID" value="AUX40333.1"/>
    <property type="molecule type" value="Genomic_DNA"/>
</dbReference>
<dbReference type="GO" id="GO:0030246">
    <property type="term" value="F:carbohydrate binding"/>
    <property type="evidence" value="ECO:0007669"/>
    <property type="project" value="InterPro"/>
</dbReference>
<evidence type="ECO:0000256" key="2">
    <source>
        <dbReference type="ARBA" id="ARBA00006206"/>
    </source>
</evidence>
<dbReference type="CDD" id="cd09019">
    <property type="entry name" value="galactose_mutarotase_like"/>
    <property type="match status" value="1"/>
</dbReference>
<dbReference type="GO" id="GO:0006006">
    <property type="term" value="P:glucose metabolic process"/>
    <property type="evidence" value="ECO:0007669"/>
    <property type="project" value="TreeGrafter"/>
</dbReference>
<dbReference type="GO" id="GO:0004034">
    <property type="term" value="F:aldose 1-epimerase activity"/>
    <property type="evidence" value="ECO:0007669"/>
    <property type="project" value="UniProtKB-EC"/>
</dbReference>
<dbReference type="UniPathway" id="UPA00242"/>
<evidence type="ECO:0000313" key="9">
    <source>
        <dbReference type="EMBL" id="AUX40333.1"/>
    </source>
</evidence>
<dbReference type="Pfam" id="PF01263">
    <property type="entry name" value="Aldose_epim"/>
    <property type="match status" value="2"/>
</dbReference>
<keyword evidence="4 5" id="KW-0119">Carbohydrate metabolism</keyword>
<keyword evidence="3 5" id="KW-0413">Isomerase</keyword>
<dbReference type="InterPro" id="IPR015443">
    <property type="entry name" value="Aldose_1-epimerase"/>
</dbReference>
<dbReference type="InterPro" id="IPR011013">
    <property type="entry name" value="Gal_mutarotase_sf_dom"/>
</dbReference>
<dbReference type="PROSITE" id="PS51257">
    <property type="entry name" value="PROKAR_LIPOPROTEIN"/>
    <property type="match status" value="1"/>
</dbReference>
<gene>
    <name evidence="9" type="ORF">SOCE26_017330</name>
</gene>
<comment type="similarity">
    <text evidence="2 5">Belongs to the aldose epimerase family.</text>
</comment>
<name>A0A2L0EM07_SORCE</name>
<proteinExistence type="inferred from homology"/>
<dbReference type="EC" id="5.1.3.3" evidence="5"/>
<dbReference type="GO" id="GO:0033499">
    <property type="term" value="P:galactose catabolic process via UDP-galactose, Leloir pathway"/>
    <property type="evidence" value="ECO:0007669"/>
    <property type="project" value="TreeGrafter"/>
</dbReference>
<organism evidence="9 10">
    <name type="scientific">Sorangium cellulosum</name>
    <name type="common">Polyangium cellulosum</name>
    <dbReference type="NCBI Taxonomy" id="56"/>
    <lineage>
        <taxon>Bacteria</taxon>
        <taxon>Pseudomonadati</taxon>
        <taxon>Myxococcota</taxon>
        <taxon>Polyangia</taxon>
        <taxon>Polyangiales</taxon>
        <taxon>Polyangiaceae</taxon>
        <taxon>Sorangium</taxon>
    </lineage>
</organism>
<dbReference type="OrthoDB" id="9779408at2"/>
<sequence>MRAGAWIVAGNAALCGCGAGEEPPSREFSASYFEISSEDFLGVIDGKAVDLYTIESSQGAFAKITNLGAKIQQLVVADRDGRFGDVVLGYSSLGAVTTGQASMGAFIGRYANRIAGGTITVDGAEYTGGSFSLEGETFTLPANDGARPNTSHGGPLGSRFRVFDAVQLSRSSVKMSLTFADSEDAAPGFTGFPGTVSLEVVYTLTEQNQLSVRYRATALDRSTVVNFTSHPFFNLSNSPGSPVADHVLTIHAEQFLELNELLVPTGVLRDVDGTPMDFRSGKPVGADIGDVSYDMLARIDPAKGGYDHTFAVLQPTPGALTRHATVVEPESGRVLEVWSTEPGLHLFTANGLNGEAPRDVGKGNVAYPSRSALCLEPMHFPDSPNQPSFPSTELAAGATTEGEIVFAFSTR</sequence>
<evidence type="ECO:0000256" key="6">
    <source>
        <dbReference type="PIRSR" id="PIRSR005096-1"/>
    </source>
</evidence>
<evidence type="ECO:0000313" key="10">
    <source>
        <dbReference type="Proteomes" id="UP000238348"/>
    </source>
</evidence>
<dbReference type="Gene3D" id="2.70.98.10">
    <property type="match status" value="1"/>
</dbReference>